<dbReference type="EMBL" id="JAINUF010000007">
    <property type="protein sequence ID" value="KAJ8353728.1"/>
    <property type="molecule type" value="Genomic_DNA"/>
</dbReference>
<organism evidence="2 3">
    <name type="scientific">Synaphobranchus kaupii</name>
    <name type="common">Kaup's arrowtooth eel</name>
    <dbReference type="NCBI Taxonomy" id="118154"/>
    <lineage>
        <taxon>Eukaryota</taxon>
        <taxon>Metazoa</taxon>
        <taxon>Chordata</taxon>
        <taxon>Craniata</taxon>
        <taxon>Vertebrata</taxon>
        <taxon>Euteleostomi</taxon>
        <taxon>Actinopterygii</taxon>
        <taxon>Neopterygii</taxon>
        <taxon>Teleostei</taxon>
        <taxon>Anguilliformes</taxon>
        <taxon>Synaphobranchidae</taxon>
        <taxon>Synaphobranchus</taxon>
    </lineage>
</organism>
<keyword evidence="3" id="KW-1185">Reference proteome</keyword>
<reference evidence="2" key="1">
    <citation type="journal article" date="2023" name="Science">
        <title>Genome structures resolve the early diversification of teleost fishes.</title>
        <authorList>
            <person name="Parey E."/>
            <person name="Louis A."/>
            <person name="Montfort J."/>
            <person name="Bouchez O."/>
            <person name="Roques C."/>
            <person name="Iampietro C."/>
            <person name="Lluch J."/>
            <person name="Castinel A."/>
            <person name="Donnadieu C."/>
            <person name="Desvignes T."/>
            <person name="Floi Bucao C."/>
            <person name="Jouanno E."/>
            <person name="Wen M."/>
            <person name="Mejri S."/>
            <person name="Dirks R."/>
            <person name="Jansen H."/>
            <person name="Henkel C."/>
            <person name="Chen W.J."/>
            <person name="Zahm M."/>
            <person name="Cabau C."/>
            <person name="Klopp C."/>
            <person name="Thompson A.W."/>
            <person name="Robinson-Rechavi M."/>
            <person name="Braasch I."/>
            <person name="Lecointre G."/>
            <person name="Bobe J."/>
            <person name="Postlethwait J.H."/>
            <person name="Berthelot C."/>
            <person name="Roest Crollius H."/>
            <person name="Guiguen Y."/>
        </authorList>
    </citation>
    <scope>NUCLEOTIDE SEQUENCE</scope>
    <source>
        <strain evidence="2">WJC10195</strain>
    </source>
</reference>
<protein>
    <submittedName>
        <fullName evidence="2">Uncharacterized protein</fullName>
    </submittedName>
</protein>
<evidence type="ECO:0000256" key="1">
    <source>
        <dbReference type="SAM" id="MobiDB-lite"/>
    </source>
</evidence>
<evidence type="ECO:0000313" key="2">
    <source>
        <dbReference type="EMBL" id="KAJ8353728.1"/>
    </source>
</evidence>
<dbReference type="AlphaFoldDB" id="A0A9Q1F9P5"/>
<feature type="compositionally biased region" description="Low complexity" evidence="1">
    <location>
        <begin position="53"/>
        <end position="68"/>
    </location>
</feature>
<accession>A0A9Q1F9P5</accession>
<sequence>MPGLGGGIWLIDSGIVKGLASGTGASLAVMDAPRPGRALPLNAHGQGWPQRPPCVSANSSPAPSSQAPRQWRAGAVRAKQEVMSVRALGPQSSGLSALQPPSPARPGNTPPDTLTLQYFHLG</sequence>
<name>A0A9Q1F9P5_SYNKA</name>
<proteinExistence type="predicted"/>
<evidence type="ECO:0000313" key="3">
    <source>
        <dbReference type="Proteomes" id="UP001152622"/>
    </source>
</evidence>
<dbReference type="Proteomes" id="UP001152622">
    <property type="component" value="Chromosome 7"/>
</dbReference>
<comment type="caution">
    <text evidence="2">The sequence shown here is derived from an EMBL/GenBank/DDBJ whole genome shotgun (WGS) entry which is preliminary data.</text>
</comment>
<feature type="region of interest" description="Disordered" evidence="1">
    <location>
        <begin position="86"/>
        <end position="114"/>
    </location>
</feature>
<feature type="region of interest" description="Disordered" evidence="1">
    <location>
        <begin position="41"/>
        <end position="68"/>
    </location>
</feature>
<gene>
    <name evidence="2" type="ORF">SKAU_G00212950</name>
</gene>